<feature type="chain" id="PRO_5015529693" evidence="1">
    <location>
        <begin position="21"/>
        <end position="187"/>
    </location>
</feature>
<gene>
    <name evidence="2" type="ORF">C6Y40_06830</name>
</gene>
<dbReference type="AlphaFoldDB" id="A0A2S9VDH2"/>
<sequence length="187" mass="20074">MKKYRLSVLALLLTVLTTGAFPTLAGAGELLAPGAPVGNQLSDKRWQRVSGQAVHYFPTAILHSSRETQAGKIERSTDTIDLTGDLTGRIVYHVTSEFDYAAGTLVNTGHQVFSGTVSGGEPVLLLDDNFIFTVDLNNGDTLGKVFLTRTLTGARTQCRLTVTGTGFDAQGNGLADYSGYCRHYGRE</sequence>
<evidence type="ECO:0000256" key="1">
    <source>
        <dbReference type="SAM" id="SignalP"/>
    </source>
</evidence>
<evidence type="ECO:0000313" key="3">
    <source>
        <dbReference type="Proteomes" id="UP000238949"/>
    </source>
</evidence>
<name>A0A2S9VDH2_9ALTE</name>
<organism evidence="2 3">
    <name type="scientific">Alteromonas alba</name>
    <dbReference type="NCBI Taxonomy" id="2079529"/>
    <lineage>
        <taxon>Bacteria</taxon>
        <taxon>Pseudomonadati</taxon>
        <taxon>Pseudomonadota</taxon>
        <taxon>Gammaproteobacteria</taxon>
        <taxon>Alteromonadales</taxon>
        <taxon>Alteromonadaceae</taxon>
        <taxon>Alteromonas/Salinimonas group</taxon>
        <taxon>Alteromonas</taxon>
    </lineage>
</organism>
<keyword evidence="3" id="KW-1185">Reference proteome</keyword>
<proteinExistence type="predicted"/>
<accession>A0A2S9VDH2</accession>
<evidence type="ECO:0000313" key="2">
    <source>
        <dbReference type="EMBL" id="PRO74345.1"/>
    </source>
</evidence>
<dbReference type="OrthoDB" id="9429675at2"/>
<feature type="signal peptide" evidence="1">
    <location>
        <begin position="1"/>
        <end position="20"/>
    </location>
</feature>
<comment type="caution">
    <text evidence="2">The sequence shown here is derived from an EMBL/GenBank/DDBJ whole genome shotgun (WGS) entry which is preliminary data.</text>
</comment>
<dbReference type="Proteomes" id="UP000238949">
    <property type="component" value="Unassembled WGS sequence"/>
</dbReference>
<dbReference type="EMBL" id="PVNP01000052">
    <property type="protein sequence ID" value="PRO74345.1"/>
    <property type="molecule type" value="Genomic_DNA"/>
</dbReference>
<protein>
    <submittedName>
        <fullName evidence="2">Uncharacterized protein</fullName>
    </submittedName>
</protein>
<reference evidence="3" key="1">
    <citation type="journal article" date="2020" name="Int. J. Syst. Evol. Microbiol.">
        <title>Alteromonas alba sp. nov., a marine bacterium isolated from the seawater of the West Pacific Ocean.</title>
        <authorList>
            <person name="Sun C."/>
            <person name="Wu Y.-H."/>
            <person name="Xamxidin M."/>
            <person name="Cheng H."/>
            <person name="Xu X.-W."/>
        </authorList>
    </citation>
    <scope>NUCLEOTIDE SEQUENCE [LARGE SCALE GENOMIC DNA]</scope>
    <source>
        <strain evidence="3">190</strain>
    </source>
</reference>
<dbReference type="RefSeq" id="WP_105933947.1">
    <property type="nucleotide sequence ID" value="NZ_PVNP01000052.1"/>
</dbReference>
<keyword evidence="1" id="KW-0732">Signal</keyword>